<gene>
    <name evidence="5" type="ORF">K9S39_34400</name>
</gene>
<evidence type="ECO:0000259" key="4">
    <source>
        <dbReference type="PROSITE" id="PS50949"/>
    </source>
</evidence>
<dbReference type="Proteomes" id="UP000830115">
    <property type="component" value="Chromosome"/>
</dbReference>
<dbReference type="PANTHER" id="PTHR44846:SF17">
    <property type="entry name" value="GNTR-FAMILY TRANSCRIPTIONAL REGULATOR"/>
    <property type="match status" value="1"/>
</dbReference>
<name>A0ABY4MET2_9ACTN</name>
<dbReference type="InterPro" id="IPR036388">
    <property type="entry name" value="WH-like_DNA-bd_sf"/>
</dbReference>
<dbReference type="Pfam" id="PF00392">
    <property type="entry name" value="GntR"/>
    <property type="match status" value="1"/>
</dbReference>
<evidence type="ECO:0000256" key="3">
    <source>
        <dbReference type="ARBA" id="ARBA00023163"/>
    </source>
</evidence>
<dbReference type="SUPFAM" id="SSF46785">
    <property type="entry name" value="Winged helix' DNA-binding domain"/>
    <property type="match status" value="1"/>
</dbReference>
<dbReference type="InterPro" id="IPR050679">
    <property type="entry name" value="Bact_HTH_transcr_reg"/>
</dbReference>
<protein>
    <submittedName>
        <fullName evidence="5">GntR family transcriptional regulator</fullName>
    </submittedName>
</protein>
<evidence type="ECO:0000256" key="2">
    <source>
        <dbReference type="ARBA" id="ARBA00023125"/>
    </source>
</evidence>
<dbReference type="PRINTS" id="PR00035">
    <property type="entry name" value="HTHGNTR"/>
</dbReference>
<dbReference type="Gene3D" id="1.10.10.10">
    <property type="entry name" value="Winged helix-like DNA-binding domain superfamily/Winged helix DNA-binding domain"/>
    <property type="match status" value="2"/>
</dbReference>
<sequence>MPQSSPRGTYLQISESLRQKIEKGKISEALPSEAELMRTYGVGRSTVGRALKVLKADGVIESVQGAGWYVAGTGDRRPLVEKVLDLLRAEGAKVGDTFPSESQLCDTFEVSRTAVRADTTGIPASELASLTAPLAKRTCLERLSHDAALWGREVNDERYAMVVQGVAS</sequence>
<dbReference type="CDD" id="cd07377">
    <property type="entry name" value="WHTH_GntR"/>
    <property type="match status" value="1"/>
</dbReference>
<evidence type="ECO:0000313" key="5">
    <source>
        <dbReference type="EMBL" id="UQA96291.1"/>
    </source>
</evidence>
<keyword evidence="6" id="KW-1185">Reference proteome</keyword>
<accession>A0ABY4MET2</accession>
<reference evidence="5" key="1">
    <citation type="submission" date="2021-10" db="EMBL/GenBank/DDBJ databases">
        <title>Streptomyces nigrumlapis sp.nov.,an antimicrobial producing actinobacterium isolated from Black Gobi rocks.</title>
        <authorList>
            <person name="Wen Y."/>
            <person name="Zhang W."/>
            <person name="Liu X.G."/>
        </authorList>
    </citation>
    <scope>NUCLEOTIDE SEQUENCE</scope>
    <source>
        <strain evidence="5">ST13-2-2</strain>
    </source>
</reference>
<evidence type="ECO:0000313" key="6">
    <source>
        <dbReference type="Proteomes" id="UP000830115"/>
    </source>
</evidence>
<feature type="domain" description="HTH gntR-type" evidence="4">
    <location>
        <begin position="7"/>
        <end position="73"/>
    </location>
</feature>
<dbReference type="EMBL" id="CP086322">
    <property type="protein sequence ID" value="UQA96291.1"/>
    <property type="molecule type" value="Genomic_DNA"/>
</dbReference>
<dbReference type="SMART" id="SM00345">
    <property type="entry name" value="HTH_GNTR"/>
    <property type="match status" value="1"/>
</dbReference>
<dbReference type="PANTHER" id="PTHR44846">
    <property type="entry name" value="MANNOSYL-D-GLYCERATE TRANSPORT/METABOLISM SYSTEM REPRESSOR MNGR-RELATED"/>
    <property type="match status" value="1"/>
</dbReference>
<dbReference type="PROSITE" id="PS50949">
    <property type="entry name" value="HTH_GNTR"/>
    <property type="match status" value="1"/>
</dbReference>
<keyword evidence="1" id="KW-0805">Transcription regulation</keyword>
<evidence type="ECO:0000256" key="1">
    <source>
        <dbReference type="ARBA" id="ARBA00023015"/>
    </source>
</evidence>
<keyword evidence="3" id="KW-0804">Transcription</keyword>
<organism evidence="5 6">
    <name type="scientific">Streptomyces halobius</name>
    <dbReference type="NCBI Taxonomy" id="2879846"/>
    <lineage>
        <taxon>Bacteria</taxon>
        <taxon>Bacillati</taxon>
        <taxon>Actinomycetota</taxon>
        <taxon>Actinomycetes</taxon>
        <taxon>Kitasatosporales</taxon>
        <taxon>Streptomycetaceae</taxon>
        <taxon>Streptomyces</taxon>
    </lineage>
</organism>
<dbReference type="InterPro" id="IPR036390">
    <property type="entry name" value="WH_DNA-bd_sf"/>
</dbReference>
<keyword evidence="2" id="KW-0238">DNA-binding</keyword>
<dbReference type="InterPro" id="IPR000524">
    <property type="entry name" value="Tscrpt_reg_HTH_GntR"/>
</dbReference>
<proteinExistence type="predicted"/>